<keyword evidence="3" id="KW-0812">Transmembrane</keyword>
<feature type="compositionally biased region" description="Polar residues" evidence="2">
    <location>
        <begin position="130"/>
        <end position="141"/>
    </location>
</feature>
<dbReference type="EMBL" id="JAMSCK010000001">
    <property type="protein sequence ID" value="MCM8567859.1"/>
    <property type="molecule type" value="Genomic_DNA"/>
</dbReference>
<dbReference type="RefSeq" id="WP_252110274.1">
    <property type="nucleotide sequence ID" value="NZ_JAMSCK010000001.1"/>
</dbReference>
<protein>
    <recommendedName>
        <fullName evidence="6">Anti-sigma factor</fullName>
    </recommendedName>
</protein>
<feature type="coiled-coil region" evidence="1">
    <location>
        <begin position="170"/>
        <end position="198"/>
    </location>
</feature>
<sequence length="255" mass="28811">MAPIKFEEHVREQLEKREIQPSAGSWDKLSSRLGETENRPRRKWWISAAAAVIVLVVASLIFIDQQKGIEAPIVENPAEMKKSEPQNPENFEKADRIASEENSDVIQEKTEEVKPQEIVETGRAKEKIQNDSNESQLAQNSSKDRVLIEPIRITPPVRDAENPTQFSQQINELLAKVAQKEEQNGDVTEAEVNRLLAEAAREISQSGKYTEGDVSAEALLADVEFEMDQSFRQEVFEVLKEGFLKARTAIATRNE</sequence>
<organism evidence="4 5">
    <name type="scientific">Gramella jeungdoensis</name>
    <dbReference type="NCBI Taxonomy" id="708091"/>
    <lineage>
        <taxon>Bacteria</taxon>
        <taxon>Pseudomonadati</taxon>
        <taxon>Bacteroidota</taxon>
        <taxon>Flavobacteriia</taxon>
        <taxon>Flavobacteriales</taxon>
        <taxon>Flavobacteriaceae</taxon>
        <taxon>Christiangramia</taxon>
    </lineage>
</organism>
<evidence type="ECO:0000256" key="2">
    <source>
        <dbReference type="SAM" id="MobiDB-lite"/>
    </source>
</evidence>
<evidence type="ECO:0000256" key="1">
    <source>
        <dbReference type="SAM" id="Coils"/>
    </source>
</evidence>
<keyword evidence="3" id="KW-0472">Membrane</keyword>
<proteinExistence type="predicted"/>
<evidence type="ECO:0000313" key="4">
    <source>
        <dbReference type="EMBL" id="MCM8567859.1"/>
    </source>
</evidence>
<keyword evidence="5" id="KW-1185">Reference proteome</keyword>
<feature type="transmembrane region" description="Helical" evidence="3">
    <location>
        <begin position="44"/>
        <end position="63"/>
    </location>
</feature>
<feature type="region of interest" description="Disordered" evidence="2">
    <location>
        <begin position="123"/>
        <end position="142"/>
    </location>
</feature>
<comment type="caution">
    <text evidence="4">The sequence shown here is derived from an EMBL/GenBank/DDBJ whole genome shotgun (WGS) entry which is preliminary data.</text>
</comment>
<reference evidence="4" key="1">
    <citation type="submission" date="2022-06" db="EMBL/GenBank/DDBJ databases">
        <title>Gramella sediminis sp. nov., isolated from deep-sea sediment of the Indian Ocean.</title>
        <authorList>
            <person name="Yang L."/>
        </authorList>
    </citation>
    <scope>NUCLEOTIDE SEQUENCE</scope>
    <source>
        <strain evidence="4">HMD3159</strain>
    </source>
</reference>
<keyword evidence="3" id="KW-1133">Transmembrane helix</keyword>
<evidence type="ECO:0000313" key="5">
    <source>
        <dbReference type="Proteomes" id="UP001155077"/>
    </source>
</evidence>
<gene>
    <name evidence="4" type="ORF">NE848_00580</name>
</gene>
<accession>A0ABT0YWN3</accession>
<name>A0ABT0YWN3_9FLAO</name>
<dbReference type="Proteomes" id="UP001155077">
    <property type="component" value="Unassembled WGS sequence"/>
</dbReference>
<keyword evidence="1" id="KW-0175">Coiled coil</keyword>
<evidence type="ECO:0000256" key="3">
    <source>
        <dbReference type="SAM" id="Phobius"/>
    </source>
</evidence>
<evidence type="ECO:0008006" key="6">
    <source>
        <dbReference type="Google" id="ProtNLM"/>
    </source>
</evidence>